<dbReference type="GO" id="GO:0019843">
    <property type="term" value="F:rRNA binding"/>
    <property type="evidence" value="ECO:0007669"/>
    <property type="project" value="UniProtKB-UniRule"/>
</dbReference>
<dbReference type="NCBIfam" id="TIGR03635">
    <property type="entry name" value="uS17_bact"/>
    <property type="match status" value="1"/>
</dbReference>
<evidence type="ECO:0000256" key="7">
    <source>
        <dbReference type="ARBA" id="ARBA00023274"/>
    </source>
</evidence>
<dbReference type="RefSeq" id="YP_009313551.1">
    <property type="nucleotide sequence ID" value="NC_031657.1"/>
</dbReference>
<organism evidence="11">
    <name type="scientific">Galaxaura rugosa</name>
    <dbReference type="NCBI Taxonomy" id="268570"/>
    <lineage>
        <taxon>Eukaryota</taxon>
        <taxon>Rhodophyta</taxon>
        <taxon>Florideophyceae</taxon>
        <taxon>Nemaliophycidae</taxon>
        <taxon>Nemaliales</taxon>
        <taxon>Galaxauraceae</taxon>
        <taxon>Galaxaura</taxon>
    </lineage>
</organism>
<comment type="subunit">
    <text evidence="3 9">Part of the 30S ribosomal subunit.</text>
</comment>
<evidence type="ECO:0000256" key="4">
    <source>
        <dbReference type="ARBA" id="ARBA00022730"/>
    </source>
</evidence>
<keyword evidence="7 9" id="KW-0687">Ribonucleoprotein</keyword>
<dbReference type="GO" id="GO:0003735">
    <property type="term" value="F:structural constituent of ribosome"/>
    <property type="evidence" value="ECO:0007669"/>
    <property type="project" value="InterPro"/>
</dbReference>
<keyword evidence="5 9" id="KW-0694">RNA-binding</keyword>
<proteinExistence type="inferred from homology"/>
<geneLocation type="chloroplast" evidence="11"/>
<reference evidence="11" key="2">
    <citation type="submission" date="2016-10" db="EMBL/GenBank/DDBJ databases">
        <authorList>
            <person name="de Groot N.N."/>
        </authorList>
    </citation>
    <scope>NUCLEOTIDE SEQUENCE</scope>
    <source>
        <strain evidence="11">JFC0074</strain>
    </source>
</reference>
<evidence type="ECO:0000256" key="10">
    <source>
        <dbReference type="RuleBase" id="RU003872"/>
    </source>
</evidence>
<dbReference type="PANTHER" id="PTHR10744:SF1">
    <property type="entry name" value="SMALL RIBOSOMAL SUBUNIT PROTEIN US17M"/>
    <property type="match status" value="1"/>
</dbReference>
<keyword evidence="11" id="KW-0934">Plastid</keyword>
<keyword evidence="11" id="KW-0150">Chloroplast</keyword>
<evidence type="ECO:0000256" key="6">
    <source>
        <dbReference type="ARBA" id="ARBA00022980"/>
    </source>
</evidence>
<dbReference type="SUPFAM" id="SSF50249">
    <property type="entry name" value="Nucleic acid-binding proteins"/>
    <property type="match status" value="1"/>
</dbReference>
<evidence type="ECO:0000256" key="1">
    <source>
        <dbReference type="ARBA" id="ARBA00002932"/>
    </source>
</evidence>
<gene>
    <name evidence="9 11" type="primary">rps17</name>
    <name evidence="11" type="ORF">JFC0074_171</name>
</gene>
<name>A0A1G4NT58_9FLOR</name>
<dbReference type="AlphaFoldDB" id="A0A1G4NT58"/>
<evidence type="ECO:0000256" key="5">
    <source>
        <dbReference type="ARBA" id="ARBA00022884"/>
    </source>
</evidence>
<comment type="function">
    <text evidence="1 9">One of the primary rRNA binding proteins, it binds specifically to the 5'-end of 16S ribosomal RNA.</text>
</comment>
<dbReference type="PRINTS" id="PR00973">
    <property type="entry name" value="RIBOSOMALS17"/>
</dbReference>
<dbReference type="PROSITE" id="PS00056">
    <property type="entry name" value="RIBOSOMAL_S17"/>
    <property type="match status" value="1"/>
</dbReference>
<reference evidence="11" key="1">
    <citation type="submission" date="2016-10" db="EMBL/GenBank/DDBJ databases">
        <title>Chloroplast genomes as a tool to resolve red algal phylogenies: a case study in the Nemaliales.</title>
        <authorList>
            <person name="Costa J.F."/>
            <person name="Lin S.M."/>
            <person name="Macaya E.C."/>
            <person name="Fernandez-Garcia C."/>
            <person name="Verbruggen H."/>
        </authorList>
    </citation>
    <scope>NUCLEOTIDE SEQUENCE</scope>
    <source>
        <strain evidence="11">JFC0074</strain>
    </source>
</reference>
<keyword evidence="6 9" id="KW-0689">Ribosomal protein</keyword>
<comment type="subcellular location">
    <subcellularLocation>
        <location evidence="9">Plastid</location>
        <location evidence="9">Chloroplast</location>
    </subcellularLocation>
</comment>
<dbReference type="NCBIfam" id="NF004123">
    <property type="entry name" value="PRK05610.1"/>
    <property type="match status" value="1"/>
</dbReference>
<accession>A0A1G4NT58</accession>
<sequence length="82" mass="9485">MAQKERIGIVVSNKMMKTAVVAVKTTVPHKKYGKILSRTKHYKIHDENNICDIGDIVKIQETRPLSKTKFWRLTKKIGQLHN</sequence>
<dbReference type="HAMAP" id="MF_01345_B">
    <property type="entry name" value="Ribosomal_uS17_B"/>
    <property type="match status" value="1"/>
</dbReference>
<dbReference type="InterPro" id="IPR019984">
    <property type="entry name" value="Ribosomal_uS17_bact/chlr"/>
</dbReference>
<evidence type="ECO:0000256" key="3">
    <source>
        <dbReference type="ARBA" id="ARBA00011458"/>
    </source>
</evidence>
<dbReference type="GO" id="GO:0009507">
    <property type="term" value="C:chloroplast"/>
    <property type="evidence" value="ECO:0007669"/>
    <property type="project" value="UniProtKB-SubCell"/>
</dbReference>
<dbReference type="InterPro" id="IPR012340">
    <property type="entry name" value="NA-bd_OB-fold"/>
</dbReference>
<dbReference type="PANTHER" id="PTHR10744">
    <property type="entry name" value="40S RIBOSOMAL PROTEIN S11 FAMILY MEMBER"/>
    <property type="match status" value="1"/>
</dbReference>
<evidence type="ECO:0000256" key="8">
    <source>
        <dbReference type="ARBA" id="ARBA00035251"/>
    </source>
</evidence>
<dbReference type="InterPro" id="IPR019979">
    <property type="entry name" value="Ribosomal_uS17_CS"/>
</dbReference>
<dbReference type="CDD" id="cd00364">
    <property type="entry name" value="Ribosomal_uS17"/>
    <property type="match status" value="1"/>
</dbReference>
<keyword evidence="4 9" id="KW-0699">rRNA-binding</keyword>
<dbReference type="Pfam" id="PF00366">
    <property type="entry name" value="Ribosomal_S17"/>
    <property type="match status" value="1"/>
</dbReference>
<dbReference type="EMBL" id="LT622865">
    <property type="protein sequence ID" value="SCW21805.1"/>
    <property type="molecule type" value="Genomic_DNA"/>
</dbReference>
<dbReference type="Gene3D" id="2.40.50.140">
    <property type="entry name" value="Nucleic acid-binding proteins"/>
    <property type="match status" value="1"/>
</dbReference>
<dbReference type="GO" id="GO:0006412">
    <property type="term" value="P:translation"/>
    <property type="evidence" value="ECO:0007669"/>
    <property type="project" value="UniProtKB-UniRule"/>
</dbReference>
<dbReference type="GO" id="GO:0022627">
    <property type="term" value="C:cytosolic small ribosomal subunit"/>
    <property type="evidence" value="ECO:0007669"/>
    <property type="project" value="TreeGrafter"/>
</dbReference>
<evidence type="ECO:0000256" key="2">
    <source>
        <dbReference type="ARBA" id="ARBA00010254"/>
    </source>
</evidence>
<protein>
    <recommendedName>
        <fullName evidence="8 9">Small ribosomal subunit protein uS17c</fullName>
    </recommendedName>
</protein>
<dbReference type="InterPro" id="IPR000266">
    <property type="entry name" value="Ribosomal_uS17"/>
</dbReference>
<evidence type="ECO:0000256" key="9">
    <source>
        <dbReference type="HAMAP-Rule" id="MF_01345"/>
    </source>
</evidence>
<comment type="similarity">
    <text evidence="2 9 10">Belongs to the universal ribosomal protein uS17 family.</text>
</comment>
<evidence type="ECO:0000313" key="11">
    <source>
        <dbReference type="EMBL" id="SCW21805.1"/>
    </source>
</evidence>
<dbReference type="GeneID" id="29998803"/>